<organism evidence="1 2">
    <name type="scientific">Marinobacter suaedae</name>
    <dbReference type="NCBI Taxonomy" id="3057675"/>
    <lineage>
        <taxon>Bacteria</taxon>
        <taxon>Pseudomonadati</taxon>
        <taxon>Pseudomonadota</taxon>
        <taxon>Gammaproteobacteria</taxon>
        <taxon>Pseudomonadales</taxon>
        <taxon>Marinobacteraceae</taxon>
        <taxon>Marinobacter</taxon>
    </lineage>
</organism>
<proteinExistence type="predicted"/>
<accession>A0ABT8VXF1</accession>
<evidence type="ECO:0008006" key="3">
    <source>
        <dbReference type="Google" id="ProtNLM"/>
    </source>
</evidence>
<protein>
    <recommendedName>
        <fullName evidence="3">UrcA family protein</fullName>
    </recommendedName>
</protein>
<sequence>MKFPKVTIILVTAALAFVLWEQSQSPSEPLDASRFQNLPANPAERGVVVDYVVDQIPSLCEQTTESSDAREACVEQSESRTSSCRRAVYDRFPEIIASEKMFRDLSINMMNCLMPQSGVVQPAS</sequence>
<keyword evidence="2" id="KW-1185">Reference proteome</keyword>
<gene>
    <name evidence="1" type="ORF">QVZ43_02630</name>
</gene>
<dbReference type="RefSeq" id="WP_302908757.1">
    <property type="nucleotide sequence ID" value="NZ_JAUMIS010000001.1"/>
</dbReference>
<evidence type="ECO:0000313" key="1">
    <source>
        <dbReference type="EMBL" id="MDO3720600.1"/>
    </source>
</evidence>
<dbReference type="Proteomes" id="UP001168640">
    <property type="component" value="Unassembled WGS sequence"/>
</dbReference>
<comment type="caution">
    <text evidence="1">The sequence shown here is derived from an EMBL/GenBank/DDBJ whole genome shotgun (WGS) entry which is preliminary data.</text>
</comment>
<evidence type="ECO:0000313" key="2">
    <source>
        <dbReference type="Proteomes" id="UP001168640"/>
    </source>
</evidence>
<dbReference type="EMBL" id="JAUMIS010000001">
    <property type="protein sequence ID" value="MDO3720600.1"/>
    <property type="molecule type" value="Genomic_DNA"/>
</dbReference>
<reference evidence="1" key="1">
    <citation type="submission" date="2023-07" db="EMBL/GenBank/DDBJ databases">
        <title>Marinobacter sp. chi1 genome sequencing and assembly.</title>
        <authorList>
            <person name="Park S."/>
        </authorList>
    </citation>
    <scope>NUCLEOTIDE SEQUENCE</scope>
    <source>
        <strain evidence="1">Chi1</strain>
    </source>
</reference>
<name>A0ABT8VXF1_9GAMM</name>